<dbReference type="Proteomes" id="UP001165085">
    <property type="component" value="Unassembled WGS sequence"/>
</dbReference>
<dbReference type="PANTHER" id="PTHR10924:SF6">
    <property type="entry name" value="SOLUTE CARRIER FAMILY 49 MEMBER A3"/>
    <property type="match status" value="1"/>
</dbReference>
<name>A0A9W7A3C8_9STRA</name>
<dbReference type="AlphaFoldDB" id="A0A9W7A3C8"/>
<feature type="transmembrane region" description="Helical" evidence="5">
    <location>
        <begin position="113"/>
        <end position="137"/>
    </location>
</feature>
<protein>
    <recommendedName>
        <fullName evidence="8">Major facilitator superfamily (MFS) profile domain-containing protein</fullName>
    </recommendedName>
</protein>
<comment type="caution">
    <text evidence="6">The sequence shown here is derived from an EMBL/GenBank/DDBJ whole genome shotgun (WGS) entry which is preliminary data.</text>
</comment>
<keyword evidence="4 5" id="KW-0472">Membrane</keyword>
<feature type="transmembrane region" description="Helical" evidence="5">
    <location>
        <begin position="367"/>
        <end position="387"/>
    </location>
</feature>
<evidence type="ECO:0000313" key="7">
    <source>
        <dbReference type="Proteomes" id="UP001165085"/>
    </source>
</evidence>
<dbReference type="EMBL" id="BRXY01000066">
    <property type="protein sequence ID" value="GMH60610.1"/>
    <property type="molecule type" value="Genomic_DNA"/>
</dbReference>
<feature type="transmembrane region" description="Helical" evidence="5">
    <location>
        <begin position="272"/>
        <end position="291"/>
    </location>
</feature>
<keyword evidence="2 5" id="KW-0812">Transmembrane</keyword>
<dbReference type="InterPro" id="IPR011701">
    <property type="entry name" value="MFS"/>
</dbReference>
<evidence type="ECO:0000313" key="6">
    <source>
        <dbReference type="EMBL" id="GMH60610.1"/>
    </source>
</evidence>
<dbReference type="Pfam" id="PF07690">
    <property type="entry name" value="MFS_1"/>
    <property type="match status" value="1"/>
</dbReference>
<feature type="transmembrane region" description="Helical" evidence="5">
    <location>
        <begin position="393"/>
        <end position="411"/>
    </location>
</feature>
<evidence type="ECO:0000256" key="5">
    <source>
        <dbReference type="SAM" id="Phobius"/>
    </source>
</evidence>
<feature type="transmembrane region" description="Helical" evidence="5">
    <location>
        <begin position="240"/>
        <end position="260"/>
    </location>
</feature>
<comment type="subcellular location">
    <subcellularLocation>
        <location evidence="1">Membrane</location>
        <topology evidence="1">Multi-pass membrane protein</topology>
    </subcellularLocation>
</comment>
<keyword evidence="7" id="KW-1185">Reference proteome</keyword>
<dbReference type="InterPro" id="IPR049680">
    <property type="entry name" value="FLVCR1-2_SLC49-like"/>
</dbReference>
<reference evidence="7" key="1">
    <citation type="journal article" date="2023" name="Commun. Biol.">
        <title>Genome analysis of Parmales, the sister group of diatoms, reveals the evolutionary specialization of diatoms from phago-mixotrophs to photoautotrophs.</title>
        <authorList>
            <person name="Ban H."/>
            <person name="Sato S."/>
            <person name="Yoshikawa S."/>
            <person name="Yamada K."/>
            <person name="Nakamura Y."/>
            <person name="Ichinomiya M."/>
            <person name="Sato N."/>
            <person name="Blanc-Mathieu R."/>
            <person name="Endo H."/>
            <person name="Kuwata A."/>
            <person name="Ogata H."/>
        </authorList>
    </citation>
    <scope>NUCLEOTIDE SEQUENCE [LARGE SCALE GENOMIC DNA]</scope>
    <source>
        <strain evidence="7">NIES 3701</strain>
    </source>
</reference>
<feature type="transmembrane region" description="Helical" evidence="5">
    <location>
        <begin position="171"/>
        <end position="190"/>
    </location>
</feature>
<organism evidence="6 7">
    <name type="scientific">Triparma strigata</name>
    <dbReference type="NCBI Taxonomy" id="1606541"/>
    <lineage>
        <taxon>Eukaryota</taxon>
        <taxon>Sar</taxon>
        <taxon>Stramenopiles</taxon>
        <taxon>Ochrophyta</taxon>
        <taxon>Bolidophyceae</taxon>
        <taxon>Parmales</taxon>
        <taxon>Triparmaceae</taxon>
        <taxon>Triparma</taxon>
    </lineage>
</organism>
<feature type="transmembrane region" description="Helical" evidence="5">
    <location>
        <begin position="149"/>
        <end position="165"/>
    </location>
</feature>
<evidence type="ECO:0000256" key="2">
    <source>
        <dbReference type="ARBA" id="ARBA00022692"/>
    </source>
</evidence>
<accession>A0A9W7A3C8</accession>
<feature type="transmembrane region" description="Helical" evidence="5">
    <location>
        <begin position="333"/>
        <end position="355"/>
    </location>
</feature>
<dbReference type="InterPro" id="IPR036259">
    <property type="entry name" value="MFS_trans_sf"/>
</dbReference>
<feature type="transmembrane region" description="Helical" evidence="5">
    <location>
        <begin position="202"/>
        <end position="220"/>
    </location>
</feature>
<dbReference type="GO" id="GO:0016020">
    <property type="term" value="C:membrane"/>
    <property type="evidence" value="ECO:0007669"/>
    <property type="project" value="UniProtKB-SubCell"/>
</dbReference>
<dbReference type="SUPFAM" id="SSF103473">
    <property type="entry name" value="MFS general substrate transporter"/>
    <property type="match status" value="1"/>
</dbReference>
<dbReference type="Gene3D" id="1.20.1250.20">
    <property type="entry name" value="MFS general substrate transporter like domains"/>
    <property type="match status" value="1"/>
</dbReference>
<evidence type="ECO:0000256" key="1">
    <source>
        <dbReference type="ARBA" id="ARBA00004141"/>
    </source>
</evidence>
<dbReference type="PANTHER" id="PTHR10924">
    <property type="entry name" value="MAJOR FACILITATOR SUPERFAMILY PROTEIN-RELATED"/>
    <property type="match status" value="1"/>
</dbReference>
<keyword evidence="3 5" id="KW-1133">Transmembrane helix</keyword>
<proteinExistence type="predicted"/>
<dbReference type="OrthoDB" id="422206at2759"/>
<gene>
    <name evidence="6" type="ORF">TrST_g7534</name>
</gene>
<dbReference type="GO" id="GO:0022857">
    <property type="term" value="F:transmembrane transporter activity"/>
    <property type="evidence" value="ECO:0007669"/>
    <property type="project" value="InterPro"/>
</dbReference>
<evidence type="ECO:0008006" key="8">
    <source>
        <dbReference type="Google" id="ProtNLM"/>
    </source>
</evidence>
<evidence type="ECO:0000256" key="4">
    <source>
        <dbReference type="ARBA" id="ARBA00023136"/>
    </source>
</evidence>
<evidence type="ECO:0000256" key="3">
    <source>
        <dbReference type="ARBA" id="ARBA00022989"/>
    </source>
</evidence>
<sequence length="571" mass="60734">MEFCEFLGSSPKSFKTVKMRSRSLLLGASLALVCTLTSPFTLSPLARTNTRVAIIRKIKLSDRSEVATHFFSSNRLTTPLGRNFNSNLQAFDSNSNNDDAPQIGLESHRYVNLALLSLLALLSDLVCFATSSTPGIFAETYPGHTSASLIDIFLFTNVASCFIVTDTVKRLGLANSIKLSSLLMFIGCLFRACGPLTSSITPYPLLLAGTILVGLSQPFFQCTPPLLSATWFGSNERAMSTAVALNFNQIGIAGAFLIGGSVCGDSESMMQYFEGIAAVAGILSLATAFGFRDRPKLAPSSSELRKIQSNEEEPPFFNSVQTFLKNKSFYPPLIAFVTSITLTNIVGAFIDEVMVRGGIEDQMSINLAGAGFELAILLGGIFIGGYVDKTKAFKRSTLVCLGVSFFLLFPLGLTEHAIGKEPALVLVSLFGLGFVAGPIQPVNAELAVEVTFPSDETAVESSQQIFGNFISALIIPLAEMASKSDITLFPTMSYESDVRGDVILLAAIAAGAFASFSKFDGTLERSLLDCGDDGTEGSDVCNAAALEGGAGGMEGSGAKEIEVLIVEETKE</sequence>